<feature type="DNA-binding region" description="H-T-H motif" evidence="4">
    <location>
        <begin position="29"/>
        <end position="48"/>
    </location>
</feature>
<dbReference type="InterPro" id="IPR036271">
    <property type="entry name" value="Tet_transcr_reg_TetR-rel_C_sf"/>
</dbReference>
<sequence>MASRTKLDMGIILEKATELVDRNGLDQLSLNGLAEELHIKSPSLYNHFEGLEGLKQKLAIYGTEQLYAHLLPAVIGSQGDEAIHGLSRAYIDFAGIHPGLYEATNRTLDHSDENLQHVQQAVVKLVMQVLRSYQLEEEMAIHIVRGLRSILHGFASLKSTAGFQLPVDLDKSIPIAIDIFIEGIHSRVQQQEK</sequence>
<comment type="caution">
    <text evidence="6">The sequence shown here is derived from an EMBL/GenBank/DDBJ whole genome shotgun (WGS) entry which is preliminary data.</text>
</comment>
<accession>A0ABW3L8T5</accession>
<dbReference type="Gene3D" id="1.10.357.10">
    <property type="entry name" value="Tetracycline Repressor, domain 2"/>
    <property type="match status" value="1"/>
</dbReference>
<evidence type="ECO:0000313" key="7">
    <source>
        <dbReference type="Proteomes" id="UP001597109"/>
    </source>
</evidence>
<dbReference type="InterPro" id="IPR050109">
    <property type="entry name" value="HTH-type_TetR-like_transc_reg"/>
</dbReference>
<dbReference type="InterPro" id="IPR001647">
    <property type="entry name" value="HTH_TetR"/>
</dbReference>
<dbReference type="InterPro" id="IPR025996">
    <property type="entry name" value="MT1864/Rv1816-like_C"/>
</dbReference>
<keyword evidence="1" id="KW-0805">Transcription regulation</keyword>
<dbReference type="EMBL" id="JBHTKI010000003">
    <property type="protein sequence ID" value="MFD1030198.1"/>
    <property type="molecule type" value="Genomic_DNA"/>
</dbReference>
<dbReference type="SUPFAM" id="SSF46689">
    <property type="entry name" value="Homeodomain-like"/>
    <property type="match status" value="1"/>
</dbReference>
<evidence type="ECO:0000256" key="2">
    <source>
        <dbReference type="ARBA" id="ARBA00023125"/>
    </source>
</evidence>
<organism evidence="6 7">
    <name type="scientific">Metaplanococcus flavidus</name>
    <dbReference type="NCBI Taxonomy" id="569883"/>
    <lineage>
        <taxon>Bacteria</taxon>
        <taxon>Bacillati</taxon>
        <taxon>Bacillota</taxon>
        <taxon>Bacilli</taxon>
        <taxon>Bacillales</taxon>
        <taxon>Caryophanaceae</taxon>
        <taxon>Metaplanococcus</taxon>
    </lineage>
</organism>
<keyword evidence="3" id="KW-0804">Transcription</keyword>
<name>A0ABW3L8T5_9BACL</name>
<protein>
    <submittedName>
        <fullName evidence="6">WHG domain-containing protein</fullName>
    </submittedName>
</protein>
<evidence type="ECO:0000259" key="5">
    <source>
        <dbReference type="PROSITE" id="PS50977"/>
    </source>
</evidence>
<dbReference type="InterPro" id="IPR009057">
    <property type="entry name" value="Homeodomain-like_sf"/>
</dbReference>
<keyword evidence="7" id="KW-1185">Reference proteome</keyword>
<dbReference type="Pfam" id="PF13305">
    <property type="entry name" value="TetR_C_33"/>
    <property type="match status" value="1"/>
</dbReference>
<dbReference type="PANTHER" id="PTHR30055:SF239">
    <property type="entry name" value="TRANSCRIPTIONAL REGULATORY PROTEIN"/>
    <property type="match status" value="1"/>
</dbReference>
<dbReference type="RefSeq" id="WP_144840445.1">
    <property type="nucleotide sequence ID" value="NZ_JBHTKI010000003.1"/>
</dbReference>
<feature type="domain" description="HTH tetR-type" evidence="5">
    <location>
        <begin position="6"/>
        <end position="66"/>
    </location>
</feature>
<dbReference type="PROSITE" id="PS50977">
    <property type="entry name" value="HTH_TETR_2"/>
    <property type="match status" value="1"/>
</dbReference>
<reference evidence="7" key="1">
    <citation type="journal article" date="2019" name="Int. J. Syst. Evol. Microbiol.">
        <title>The Global Catalogue of Microorganisms (GCM) 10K type strain sequencing project: providing services to taxonomists for standard genome sequencing and annotation.</title>
        <authorList>
            <consortium name="The Broad Institute Genomics Platform"/>
            <consortium name="The Broad Institute Genome Sequencing Center for Infectious Disease"/>
            <person name="Wu L."/>
            <person name="Ma J."/>
        </authorList>
    </citation>
    <scope>NUCLEOTIDE SEQUENCE [LARGE SCALE GENOMIC DNA]</scope>
    <source>
        <strain evidence="7">CCUG 56756</strain>
    </source>
</reference>
<gene>
    <name evidence="6" type="ORF">ACFQ1X_01940</name>
</gene>
<dbReference type="PANTHER" id="PTHR30055">
    <property type="entry name" value="HTH-TYPE TRANSCRIPTIONAL REGULATOR RUTR"/>
    <property type="match status" value="1"/>
</dbReference>
<dbReference type="Proteomes" id="UP001597109">
    <property type="component" value="Unassembled WGS sequence"/>
</dbReference>
<evidence type="ECO:0000313" key="6">
    <source>
        <dbReference type="EMBL" id="MFD1030198.1"/>
    </source>
</evidence>
<dbReference type="Pfam" id="PF00440">
    <property type="entry name" value="TetR_N"/>
    <property type="match status" value="1"/>
</dbReference>
<evidence type="ECO:0000256" key="4">
    <source>
        <dbReference type="PROSITE-ProRule" id="PRU00335"/>
    </source>
</evidence>
<dbReference type="Gene3D" id="1.10.10.60">
    <property type="entry name" value="Homeodomain-like"/>
    <property type="match status" value="1"/>
</dbReference>
<dbReference type="SUPFAM" id="SSF48498">
    <property type="entry name" value="Tetracyclin repressor-like, C-terminal domain"/>
    <property type="match status" value="1"/>
</dbReference>
<proteinExistence type="predicted"/>
<keyword evidence="2 4" id="KW-0238">DNA-binding</keyword>
<evidence type="ECO:0000256" key="1">
    <source>
        <dbReference type="ARBA" id="ARBA00023015"/>
    </source>
</evidence>
<evidence type="ECO:0000256" key="3">
    <source>
        <dbReference type="ARBA" id="ARBA00023163"/>
    </source>
</evidence>